<keyword evidence="2" id="KW-1185">Reference proteome</keyword>
<gene>
    <name evidence="1" type="ORF">ACH5RR_021470</name>
</gene>
<proteinExistence type="predicted"/>
<name>A0ABD2ZHE7_9GENT</name>
<dbReference type="Proteomes" id="UP001630127">
    <property type="component" value="Unassembled WGS sequence"/>
</dbReference>
<dbReference type="EMBL" id="JBJUIK010000009">
    <property type="protein sequence ID" value="KAL3518881.1"/>
    <property type="molecule type" value="Genomic_DNA"/>
</dbReference>
<protein>
    <submittedName>
        <fullName evidence="1">Uncharacterized protein</fullName>
    </submittedName>
</protein>
<organism evidence="1 2">
    <name type="scientific">Cinchona calisaya</name>
    <dbReference type="NCBI Taxonomy" id="153742"/>
    <lineage>
        <taxon>Eukaryota</taxon>
        <taxon>Viridiplantae</taxon>
        <taxon>Streptophyta</taxon>
        <taxon>Embryophyta</taxon>
        <taxon>Tracheophyta</taxon>
        <taxon>Spermatophyta</taxon>
        <taxon>Magnoliopsida</taxon>
        <taxon>eudicotyledons</taxon>
        <taxon>Gunneridae</taxon>
        <taxon>Pentapetalae</taxon>
        <taxon>asterids</taxon>
        <taxon>lamiids</taxon>
        <taxon>Gentianales</taxon>
        <taxon>Rubiaceae</taxon>
        <taxon>Cinchonoideae</taxon>
        <taxon>Cinchoneae</taxon>
        <taxon>Cinchona</taxon>
    </lineage>
</organism>
<reference evidence="1 2" key="1">
    <citation type="submission" date="2024-11" db="EMBL/GenBank/DDBJ databases">
        <title>A near-complete genome assembly of Cinchona calisaya.</title>
        <authorList>
            <person name="Lian D.C."/>
            <person name="Zhao X.W."/>
            <person name="Wei L."/>
        </authorList>
    </citation>
    <scope>NUCLEOTIDE SEQUENCE [LARGE SCALE GENOMIC DNA]</scope>
    <source>
        <tissue evidence="1">Nenye</tissue>
    </source>
</reference>
<accession>A0ABD2ZHE7</accession>
<evidence type="ECO:0000313" key="2">
    <source>
        <dbReference type="Proteomes" id="UP001630127"/>
    </source>
</evidence>
<comment type="caution">
    <text evidence="1">The sequence shown here is derived from an EMBL/GenBank/DDBJ whole genome shotgun (WGS) entry which is preliminary data.</text>
</comment>
<evidence type="ECO:0000313" key="1">
    <source>
        <dbReference type="EMBL" id="KAL3518881.1"/>
    </source>
</evidence>
<sequence>MVVAQENDTLDLICLQDKILTHSNLKDDLALFSRKTTAELLAYFSEQACLNILAVQGMQERKRINTFIDKKLQKRDSLSSNKPTLTCKLRWREVYANKSHAIQIRLSSHLQEDHPE</sequence>
<dbReference type="AlphaFoldDB" id="A0ABD2ZHE7"/>